<dbReference type="AlphaFoldDB" id="X1T974"/>
<organism evidence="1">
    <name type="scientific">marine sediment metagenome</name>
    <dbReference type="NCBI Taxonomy" id="412755"/>
    <lineage>
        <taxon>unclassified sequences</taxon>
        <taxon>metagenomes</taxon>
        <taxon>ecological metagenomes</taxon>
    </lineage>
</organism>
<sequence length="48" mass="5285">MAGGVLSVEIKRGAGTGDWHVHLHGLLLLREFLDAEAFSREWAHCIGQ</sequence>
<gene>
    <name evidence="1" type="ORF">S12H4_20585</name>
</gene>
<comment type="caution">
    <text evidence="1">The sequence shown here is derived from an EMBL/GenBank/DDBJ whole genome shotgun (WGS) entry which is preliminary data.</text>
</comment>
<dbReference type="EMBL" id="BARW01010459">
    <property type="protein sequence ID" value="GAI76529.1"/>
    <property type="molecule type" value="Genomic_DNA"/>
</dbReference>
<feature type="non-terminal residue" evidence="1">
    <location>
        <position position="48"/>
    </location>
</feature>
<protein>
    <submittedName>
        <fullName evidence="1">Uncharacterized protein</fullName>
    </submittedName>
</protein>
<proteinExistence type="predicted"/>
<reference evidence="1" key="1">
    <citation type="journal article" date="2014" name="Front. Microbiol.">
        <title>High frequency of phylogenetically diverse reductive dehalogenase-homologous genes in deep subseafloor sedimentary metagenomes.</title>
        <authorList>
            <person name="Kawai M."/>
            <person name="Futagami T."/>
            <person name="Toyoda A."/>
            <person name="Takaki Y."/>
            <person name="Nishi S."/>
            <person name="Hori S."/>
            <person name="Arai W."/>
            <person name="Tsubouchi T."/>
            <person name="Morono Y."/>
            <person name="Uchiyama I."/>
            <person name="Ito T."/>
            <person name="Fujiyama A."/>
            <person name="Inagaki F."/>
            <person name="Takami H."/>
        </authorList>
    </citation>
    <scope>NUCLEOTIDE SEQUENCE</scope>
    <source>
        <strain evidence="1">Expedition CK06-06</strain>
    </source>
</reference>
<name>X1T974_9ZZZZ</name>
<evidence type="ECO:0000313" key="1">
    <source>
        <dbReference type="EMBL" id="GAI76529.1"/>
    </source>
</evidence>
<accession>X1T974</accession>